<keyword evidence="1" id="KW-0812">Transmembrane</keyword>
<keyword evidence="1" id="KW-0472">Membrane</keyword>
<name>A0A4R6DHP0_9MICO</name>
<evidence type="ECO:0000313" key="3">
    <source>
        <dbReference type="Proteomes" id="UP000295764"/>
    </source>
</evidence>
<dbReference type="AlphaFoldDB" id="A0A4R6DHP0"/>
<accession>A0A4R6DHP0</accession>
<dbReference type="RefSeq" id="WP_133520071.1">
    <property type="nucleotide sequence ID" value="NZ_SNVW01000007.1"/>
</dbReference>
<keyword evidence="1" id="KW-1133">Transmembrane helix</keyword>
<feature type="transmembrane region" description="Helical" evidence="1">
    <location>
        <begin position="12"/>
        <end position="36"/>
    </location>
</feature>
<reference evidence="2 3" key="1">
    <citation type="submission" date="2019-03" db="EMBL/GenBank/DDBJ databases">
        <title>Genomic analyses of the natural microbiome of Caenorhabditis elegans.</title>
        <authorList>
            <person name="Samuel B."/>
        </authorList>
    </citation>
    <scope>NUCLEOTIDE SEQUENCE [LARGE SCALE GENOMIC DNA]</scope>
    <source>
        <strain evidence="2 3">JUb65</strain>
    </source>
</reference>
<proteinExistence type="predicted"/>
<evidence type="ECO:0000313" key="2">
    <source>
        <dbReference type="EMBL" id="TDN43629.1"/>
    </source>
</evidence>
<protein>
    <submittedName>
        <fullName evidence="2">Uncharacterized protein</fullName>
    </submittedName>
</protein>
<sequence>MSIPDGARSAARVLTTVATFFVTIGFVSVSVALWSLFVTVDDGGGANIGGGILALFGLAVGGIGLVLLAAGGVVAVTGRIRGRLAT</sequence>
<dbReference type="Proteomes" id="UP000295764">
    <property type="component" value="Unassembled WGS sequence"/>
</dbReference>
<evidence type="ECO:0000256" key="1">
    <source>
        <dbReference type="SAM" id="Phobius"/>
    </source>
</evidence>
<organism evidence="2 3">
    <name type="scientific">Curtobacterium flaccumfaciens</name>
    <dbReference type="NCBI Taxonomy" id="2035"/>
    <lineage>
        <taxon>Bacteria</taxon>
        <taxon>Bacillati</taxon>
        <taxon>Actinomycetota</taxon>
        <taxon>Actinomycetes</taxon>
        <taxon>Micrococcales</taxon>
        <taxon>Microbacteriaceae</taxon>
        <taxon>Curtobacterium</taxon>
    </lineage>
</organism>
<feature type="transmembrane region" description="Helical" evidence="1">
    <location>
        <begin position="48"/>
        <end position="76"/>
    </location>
</feature>
<dbReference type="EMBL" id="SNVW01000007">
    <property type="protein sequence ID" value="TDN43629.1"/>
    <property type="molecule type" value="Genomic_DNA"/>
</dbReference>
<gene>
    <name evidence="2" type="ORF">EDF64_10756</name>
</gene>
<comment type="caution">
    <text evidence="2">The sequence shown here is derived from an EMBL/GenBank/DDBJ whole genome shotgun (WGS) entry which is preliminary data.</text>
</comment>